<dbReference type="AlphaFoldDB" id="A0A1H8H7U4"/>
<reference evidence="5" key="2">
    <citation type="submission" date="2016-10" db="EMBL/GenBank/DDBJ databases">
        <authorList>
            <person name="Wibberg D."/>
        </authorList>
    </citation>
    <scope>NUCLEOTIDE SEQUENCE [LARGE SCALE GENOMIC DNA]</scope>
</reference>
<feature type="compositionally biased region" description="Basic and acidic residues" evidence="1">
    <location>
        <begin position="54"/>
        <end position="106"/>
    </location>
</feature>
<name>A0A1H8H7U4_9HYPH</name>
<evidence type="ECO:0000313" key="3">
    <source>
        <dbReference type="EMBL" id="SEH64608.1"/>
    </source>
</evidence>
<keyword evidence="2" id="KW-0472">Membrane</keyword>
<dbReference type="Proteomes" id="UP000198939">
    <property type="component" value="Unassembled WGS sequence"/>
</dbReference>
<keyword evidence="6" id="KW-1185">Reference proteome</keyword>
<dbReference type="InterPro" id="IPR009273">
    <property type="entry name" value="DUF930"/>
</dbReference>
<feature type="compositionally biased region" description="Basic and acidic residues" evidence="1">
    <location>
        <begin position="196"/>
        <end position="209"/>
    </location>
</feature>
<reference evidence="3" key="3">
    <citation type="submission" date="2016-10" db="EMBL/GenBank/DDBJ databases">
        <authorList>
            <person name="de Groot N.N."/>
        </authorList>
    </citation>
    <scope>NUCLEOTIDE SEQUENCE [LARGE SCALE GENOMIC DNA]</scope>
    <source>
        <strain evidence="3">CCBAU85039</strain>
    </source>
</reference>
<evidence type="ECO:0000313" key="6">
    <source>
        <dbReference type="Proteomes" id="UP000198939"/>
    </source>
</evidence>
<sequence length="403" mass="43447">MQQISAKKWGAFGWGIFASVLLHLAVVAFFLVKLPVPQPQPEEETVSVDLVPPPEEKKPEEKPPELKKPEEPKPEEPKPEEKKPEEKKAEEKPAEKPAEPPKEAKAEQSPPPPPPPPPPPSQEAKAREEKPPEKPPETAAAENAQSKELSGKSQPLSVLRPVVEFGDKDTGPEKSNEGDASVAGVKPDVAPPSAEPKPEPQQDQAKPEETAQAAKAPESKEPPANPVPEDVELPQVDLADHHAEKNGPAAGTASEAKTSFQQAKPPAAAKPEVTATTAVDKPTELTKAKTLFSQNMTNDPVARTAMGDLPRSARVAELCSSELRQQLIHSPSGYRPEMLPRAGLAQGTVLELNGVAFRASARWYDVSFRCEVDAGATKVVSFAYDVGNPIPKSQWKSRRLPSF</sequence>
<accession>A0A1H8H7U4</accession>
<feature type="transmembrane region" description="Helical" evidence="2">
    <location>
        <begin position="12"/>
        <end position="32"/>
    </location>
</feature>
<evidence type="ECO:0000313" key="4">
    <source>
        <dbReference type="EMBL" id="SEN51827.1"/>
    </source>
</evidence>
<evidence type="ECO:0000313" key="5">
    <source>
        <dbReference type="Proteomes" id="UP000183063"/>
    </source>
</evidence>
<dbReference type="STRING" id="501024.RTCCBAU85039_1570"/>
<feature type="compositionally biased region" description="Pro residues" evidence="1">
    <location>
        <begin position="109"/>
        <end position="121"/>
    </location>
</feature>
<keyword evidence="2" id="KW-0812">Transmembrane</keyword>
<keyword evidence="2" id="KW-1133">Transmembrane helix</keyword>
<dbReference type="EMBL" id="FOCV01000005">
    <property type="protein sequence ID" value="SEN51827.1"/>
    <property type="molecule type" value="Genomic_DNA"/>
</dbReference>
<gene>
    <name evidence="3" type="ORF">RTCCBAU85039_1570</name>
    <name evidence="4" type="ORF">SAMN05216228_100562</name>
</gene>
<reference evidence="4 6" key="1">
    <citation type="submission" date="2016-10" db="EMBL/GenBank/DDBJ databases">
        <authorList>
            <person name="Varghese N."/>
            <person name="Submissions S."/>
        </authorList>
    </citation>
    <scope>NUCLEOTIDE SEQUENCE [LARGE SCALE GENOMIC DNA]</scope>
    <source>
        <strain evidence="4 6">CGMCC 1.7071</strain>
    </source>
</reference>
<dbReference type="Proteomes" id="UP000183063">
    <property type="component" value="Unassembled WGS sequence"/>
</dbReference>
<dbReference type="EMBL" id="FNXB01000007">
    <property type="protein sequence ID" value="SEH64608.1"/>
    <property type="molecule type" value="Genomic_DNA"/>
</dbReference>
<protein>
    <submittedName>
        <fullName evidence="3">Protein TolA</fullName>
    </submittedName>
</protein>
<organism evidence="3 5">
    <name type="scientific">Rhizobium tibeticum</name>
    <dbReference type="NCBI Taxonomy" id="501024"/>
    <lineage>
        <taxon>Bacteria</taxon>
        <taxon>Pseudomonadati</taxon>
        <taxon>Pseudomonadota</taxon>
        <taxon>Alphaproteobacteria</taxon>
        <taxon>Hyphomicrobiales</taxon>
        <taxon>Rhizobiaceae</taxon>
        <taxon>Rhizobium/Agrobacterium group</taxon>
        <taxon>Rhizobium</taxon>
    </lineage>
</organism>
<feature type="compositionally biased region" description="Low complexity" evidence="1">
    <location>
        <begin position="263"/>
        <end position="279"/>
    </location>
</feature>
<feature type="compositionally biased region" description="Basic and acidic residues" evidence="1">
    <location>
        <begin position="165"/>
        <end position="177"/>
    </location>
</feature>
<feature type="compositionally biased region" description="Polar residues" evidence="1">
    <location>
        <begin position="146"/>
        <end position="156"/>
    </location>
</feature>
<dbReference type="Pfam" id="PF06059">
    <property type="entry name" value="DUF930"/>
    <property type="match status" value="1"/>
</dbReference>
<evidence type="ECO:0000256" key="1">
    <source>
        <dbReference type="SAM" id="MobiDB-lite"/>
    </source>
</evidence>
<dbReference type="OrthoDB" id="9804158at2"/>
<feature type="compositionally biased region" description="Basic and acidic residues" evidence="1">
    <location>
        <begin position="124"/>
        <end position="136"/>
    </location>
</feature>
<evidence type="ECO:0000256" key="2">
    <source>
        <dbReference type="SAM" id="Phobius"/>
    </source>
</evidence>
<dbReference type="RefSeq" id="WP_072372846.1">
    <property type="nucleotide sequence ID" value="NZ_FNXB01000007.1"/>
</dbReference>
<proteinExistence type="predicted"/>
<feature type="region of interest" description="Disordered" evidence="1">
    <location>
        <begin position="37"/>
        <end position="281"/>
    </location>
</feature>